<dbReference type="RefSeq" id="XP_046066182.1">
    <property type="nucleotide sequence ID" value="XM_046221190.1"/>
</dbReference>
<dbReference type="EMBL" id="JAJTJA010000014">
    <property type="protein sequence ID" value="KAH8689899.1"/>
    <property type="molecule type" value="Genomic_DNA"/>
</dbReference>
<protein>
    <submittedName>
        <fullName evidence="1">Uncharacterized protein</fullName>
    </submittedName>
</protein>
<gene>
    <name evidence="1" type="ORF">BGW36DRAFT_432867</name>
</gene>
<name>A0AAD4KJR7_9EURO</name>
<proteinExistence type="predicted"/>
<reference evidence="1" key="1">
    <citation type="submission" date="2021-12" db="EMBL/GenBank/DDBJ databases">
        <title>Convergent genome expansion in fungi linked to evolution of root-endophyte symbiosis.</title>
        <authorList>
            <consortium name="DOE Joint Genome Institute"/>
            <person name="Ke Y.-H."/>
            <person name="Bonito G."/>
            <person name="Liao H.-L."/>
            <person name="Looney B."/>
            <person name="Rojas-Flechas A."/>
            <person name="Nash J."/>
            <person name="Hameed K."/>
            <person name="Schadt C."/>
            <person name="Martin F."/>
            <person name="Crous P.W."/>
            <person name="Miettinen O."/>
            <person name="Magnuson J.K."/>
            <person name="Labbe J."/>
            <person name="Jacobson D."/>
            <person name="Doktycz M.J."/>
            <person name="Veneault-Fourrey C."/>
            <person name="Kuo A."/>
            <person name="Mondo S."/>
            <person name="Calhoun S."/>
            <person name="Riley R."/>
            <person name="Ohm R."/>
            <person name="LaButti K."/>
            <person name="Andreopoulos B."/>
            <person name="Pangilinan J."/>
            <person name="Nolan M."/>
            <person name="Tritt A."/>
            <person name="Clum A."/>
            <person name="Lipzen A."/>
            <person name="Daum C."/>
            <person name="Barry K."/>
            <person name="Grigoriev I.V."/>
            <person name="Vilgalys R."/>
        </authorList>
    </citation>
    <scope>NUCLEOTIDE SEQUENCE</scope>
    <source>
        <strain evidence="1">PMI_201</strain>
    </source>
</reference>
<comment type="caution">
    <text evidence="1">The sequence shown here is derived from an EMBL/GenBank/DDBJ whole genome shotgun (WGS) entry which is preliminary data.</text>
</comment>
<dbReference type="AlphaFoldDB" id="A0AAD4KJR7"/>
<dbReference type="GeneID" id="70251477"/>
<dbReference type="Proteomes" id="UP001201262">
    <property type="component" value="Unassembled WGS sequence"/>
</dbReference>
<keyword evidence="2" id="KW-1185">Reference proteome</keyword>
<organism evidence="1 2">
    <name type="scientific">Talaromyces proteolyticus</name>
    <dbReference type="NCBI Taxonomy" id="1131652"/>
    <lineage>
        <taxon>Eukaryota</taxon>
        <taxon>Fungi</taxon>
        <taxon>Dikarya</taxon>
        <taxon>Ascomycota</taxon>
        <taxon>Pezizomycotina</taxon>
        <taxon>Eurotiomycetes</taxon>
        <taxon>Eurotiomycetidae</taxon>
        <taxon>Eurotiales</taxon>
        <taxon>Trichocomaceae</taxon>
        <taxon>Talaromyces</taxon>
        <taxon>Talaromyces sect. Bacilispori</taxon>
    </lineage>
</organism>
<sequence>MNDTTIKQDPEIDCRIDTDSADEHTPLIPTKIVPQKLRQSQQHFQGAIPQQVELPRLTQLDEPIAASDRLKYVEEKLSAIHHGLEYLFIALNSPQARVETTQKESDGQVNKGISTGKDLNSRTLWGIKEYDDKDVNSCVAHNFIFKADVQFDANKLGDLKQDVVQNSGILPKFEARYGIAAYVILTSDVPREILDVINRRADAKTLFIGKYQPEQWRQRLVSMADGIIKEWLEGDETGSLFRGEDPIRGG</sequence>
<evidence type="ECO:0000313" key="2">
    <source>
        <dbReference type="Proteomes" id="UP001201262"/>
    </source>
</evidence>
<accession>A0AAD4KJR7</accession>
<evidence type="ECO:0000313" key="1">
    <source>
        <dbReference type="EMBL" id="KAH8689899.1"/>
    </source>
</evidence>